<accession>A0A382D6P2</accession>
<feature type="non-terminal residue" evidence="1">
    <location>
        <position position="1"/>
    </location>
</feature>
<evidence type="ECO:0000313" key="1">
    <source>
        <dbReference type="EMBL" id="SVB33371.1"/>
    </source>
</evidence>
<feature type="non-terminal residue" evidence="1">
    <location>
        <position position="616"/>
    </location>
</feature>
<gene>
    <name evidence="1" type="ORF">METZ01_LOCUS186225</name>
</gene>
<dbReference type="AlphaFoldDB" id="A0A382D6P2"/>
<evidence type="ECO:0008006" key="2">
    <source>
        <dbReference type="Google" id="ProtNLM"/>
    </source>
</evidence>
<organism evidence="1">
    <name type="scientific">marine metagenome</name>
    <dbReference type="NCBI Taxonomy" id="408172"/>
    <lineage>
        <taxon>unclassified sequences</taxon>
        <taxon>metagenomes</taxon>
        <taxon>ecological metagenomes</taxon>
    </lineage>
</organism>
<dbReference type="Gene3D" id="2.60.40.10">
    <property type="entry name" value="Immunoglobulins"/>
    <property type="match status" value="1"/>
</dbReference>
<sequence>VEVGYGGEIDIQIIRDNNDDGEGILTMWDLSLTEYALDDLYTEAEGDTLHISYQHLAGDHTGPKEATRIVWSIEGENPLAYFDYQMIITYSPPEPYEYVIYNAADGSVVEDSVYGYNYTHIPLVNGTEYSYYAVSINGDRLVSDHTDTVSASPRADQLFPPASLVGEAWLESVNLDWISPPALDPGNVIQSAYVIDMIPFVATGNTANGFENNYDDCSDNSESPDVVYKYTPTDSMLIDISTCLSLFDTKVYVFENSQNTMISCNEDAGFYDYYECGYYTSYADTVAMNPGNDYYIVVDGWGGDAGFYTLEVFAHGDTNYTEGWDYNMVTVDPNHDPEQKALAVEENLNNLDMPSNSREFIDYQVLRENSGVWDVIANTSEEMYSDGNLATGTGETYSYRVKAVYDGGISDPTETVTVTPFAPIVIPTPVDFTASVNGWIVELDWDMPDVGGGDLAYSENFDDGTLGTMTSEDLTTDGGPVWVAGTTEDATSTYWSPPDHGSYAFYNDDFHEYNYTYTDARLTSAQVDLGGFTEAEIAGLSLVGDLYFTQPSGPCADYGTYAEELELMVQADGGDWLSRGLINSTAGWDLIEIPLGLPGTASSAKIGLRYSDCGGN</sequence>
<dbReference type="EMBL" id="UINC01037615">
    <property type="protein sequence ID" value="SVB33371.1"/>
    <property type="molecule type" value="Genomic_DNA"/>
</dbReference>
<dbReference type="CDD" id="cd00063">
    <property type="entry name" value="FN3"/>
    <property type="match status" value="1"/>
</dbReference>
<dbReference type="InterPro" id="IPR013783">
    <property type="entry name" value="Ig-like_fold"/>
</dbReference>
<name>A0A382D6P2_9ZZZZ</name>
<dbReference type="InterPro" id="IPR003961">
    <property type="entry name" value="FN3_dom"/>
</dbReference>
<reference evidence="1" key="1">
    <citation type="submission" date="2018-05" db="EMBL/GenBank/DDBJ databases">
        <authorList>
            <person name="Lanie J.A."/>
            <person name="Ng W.-L."/>
            <person name="Kazmierczak K.M."/>
            <person name="Andrzejewski T.M."/>
            <person name="Davidsen T.M."/>
            <person name="Wayne K.J."/>
            <person name="Tettelin H."/>
            <person name="Glass J.I."/>
            <person name="Rusch D."/>
            <person name="Podicherti R."/>
            <person name="Tsui H.-C.T."/>
            <person name="Winkler M.E."/>
        </authorList>
    </citation>
    <scope>NUCLEOTIDE SEQUENCE</scope>
</reference>
<proteinExistence type="predicted"/>
<protein>
    <recommendedName>
        <fullName evidence="2">Fibronectin type-III domain-containing protein</fullName>
    </recommendedName>
</protein>
<dbReference type="InterPro" id="IPR036116">
    <property type="entry name" value="FN3_sf"/>
</dbReference>
<dbReference type="SUPFAM" id="SSF49265">
    <property type="entry name" value="Fibronectin type III"/>
    <property type="match status" value="1"/>
</dbReference>